<gene>
    <name evidence="2" type="ORF">AVDCRST_MAG27-4034</name>
</gene>
<feature type="compositionally biased region" description="Basic and acidic residues" evidence="1">
    <location>
        <begin position="296"/>
        <end position="308"/>
    </location>
</feature>
<evidence type="ECO:0000313" key="2">
    <source>
        <dbReference type="EMBL" id="CAA9283420.1"/>
    </source>
</evidence>
<feature type="region of interest" description="Disordered" evidence="1">
    <location>
        <begin position="1"/>
        <end position="31"/>
    </location>
</feature>
<sequence>EHASRLGLRRRAGGAAASLPRPLPAGGADLGRHLHHRRHQPQPAARLYRAAQPRPCRLLRPRRLCQRAGDARLRHRHRLRLEAGGGAAAGLARLPCRDRRGGRLRLAARAARLPGARGVFRHHHRLLRPGAADGGAQLGGAHPGTDGADLHPALLALVAGGGLDCALPQGPELLAGAGGRGARLPAGAAGGALPHRPGAGGAQGERAAGALRRHPRHALPRRRGGDLGRHRRRRGQPLRPLRPHRRSGRLPLHLHRHHGHHGGDGRQGHPVGPGGRRPRLRADAGPAARHRPARGAMDHLRHGDDPLRHVPAARHRPRPRAAPVM</sequence>
<feature type="region of interest" description="Disordered" evidence="1">
    <location>
        <begin position="186"/>
        <end position="325"/>
    </location>
</feature>
<feature type="non-terminal residue" evidence="2">
    <location>
        <position position="325"/>
    </location>
</feature>
<feature type="non-terminal residue" evidence="2">
    <location>
        <position position="1"/>
    </location>
</feature>
<feature type="compositionally biased region" description="Low complexity" evidence="1">
    <location>
        <begin position="186"/>
        <end position="197"/>
    </location>
</feature>
<name>A0A6J4JP50_9PROT</name>
<dbReference type="AlphaFoldDB" id="A0A6J4JP50"/>
<feature type="compositionally biased region" description="Basic residues" evidence="1">
    <location>
        <begin position="211"/>
        <end position="222"/>
    </location>
</feature>
<feature type="compositionally biased region" description="Low complexity" evidence="1">
    <location>
        <begin position="13"/>
        <end position="27"/>
    </location>
</feature>
<organism evidence="2">
    <name type="scientific">uncultured Craurococcus sp</name>
    <dbReference type="NCBI Taxonomy" id="1135998"/>
    <lineage>
        <taxon>Bacteria</taxon>
        <taxon>Pseudomonadati</taxon>
        <taxon>Pseudomonadota</taxon>
        <taxon>Alphaproteobacteria</taxon>
        <taxon>Acetobacterales</taxon>
        <taxon>Acetobacteraceae</taxon>
        <taxon>Craurococcus</taxon>
        <taxon>environmental samples</taxon>
    </lineage>
</organism>
<proteinExistence type="predicted"/>
<accession>A0A6J4JP50</accession>
<feature type="compositionally biased region" description="Basic residues" evidence="1">
    <location>
        <begin position="229"/>
        <end position="260"/>
    </location>
</feature>
<reference evidence="2" key="1">
    <citation type="submission" date="2020-02" db="EMBL/GenBank/DDBJ databases">
        <authorList>
            <person name="Meier V. D."/>
        </authorList>
    </citation>
    <scope>NUCLEOTIDE SEQUENCE</scope>
    <source>
        <strain evidence="2">AVDCRST_MAG27</strain>
    </source>
</reference>
<dbReference type="EMBL" id="CADCTD010000172">
    <property type="protein sequence ID" value="CAA9283420.1"/>
    <property type="molecule type" value="Genomic_DNA"/>
</dbReference>
<protein>
    <submittedName>
        <fullName evidence="2">Branched-chain amino acid transport system permease protein LivM</fullName>
    </submittedName>
</protein>
<evidence type="ECO:0000256" key="1">
    <source>
        <dbReference type="SAM" id="MobiDB-lite"/>
    </source>
</evidence>